<evidence type="ECO:0000313" key="2">
    <source>
        <dbReference type="Proteomes" id="UP000593571"/>
    </source>
</evidence>
<proteinExistence type="predicted"/>
<dbReference type="Proteomes" id="UP000593571">
    <property type="component" value="Unassembled WGS sequence"/>
</dbReference>
<reference evidence="1 2" key="1">
    <citation type="journal article" date="2020" name="Nature">
        <title>Six reference-quality genomes reveal evolution of bat adaptations.</title>
        <authorList>
            <person name="Jebb D."/>
            <person name="Huang Z."/>
            <person name="Pippel M."/>
            <person name="Hughes G.M."/>
            <person name="Lavrichenko K."/>
            <person name="Devanna P."/>
            <person name="Winkler S."/>
            <person name="Jermiin L.S."/>
            <person name="Skirmuntt E.C."/>
            <person name="Katzourakis A."/>
            <person name="Burkitt-Gray L."/>
            <person name="Ray D.A."/>
            <person name="Sullivan K.A.M."/>
            <person name="Roscito J.G."/>
            <person name="Kirilenko B.M."/>
            <person name="Davalos L.M."/>
            <person name="Corthals A.P."/>
            <person name="Power M.L."/>
            <person name="Jones G."/>
            <person name="Ransome R.D."/>
            <person name="Dechmann D.K.N."/>
            <person name="Locatelli A.G."/>
            <person name="Puechmaille S.J."/>
            <person name="Fedrigo O."/>
            <person name="Jarvis E.D."/>
            <person name="Hiller M."/>
            <person name="Vernes S.C."/>
            <person name="Myers E.W."/>
            <person name="Teeling E.C."/>
        </authorList>
    </citation>
    <scope>NUCLEOTIDE SEQUENCE [LARGE SCALE GENOMIC DNA]</scope>
    <source>
        <strain evidence="1">MRouAeg1</strain>
        <tissue evidence="1">Muscle</tissue>
    </source>
</reference>
<organism evidence="1 2">
    <name type="scientific">Rousettus aegyptiacus</name>
    <name type="common">Egyptian fruit bat</name>
    <name type="synonym">Pteropus aegyptiacus</name>
    <dbReference type="NCBI Taxonomy" id="9407"/>
    <lineage>
        <taxon>Eukaryota</taxon>
        <taxon>Metazoa</taxon>
        <taxon>Chordata</taxon>
        <taxon>Craniata</taxon>
        <taxon>Vertebrata</taxon>
        <taxon>Euteleostomi</taxon>
        <taxon>Mammalia</taxon>
        <taxon>Eutheria</taxon>
        <taxon>Laurasiatheria</taxon>
        <taxon>Chiroptera</taxon>
        <taxon>Yinpterochiroptera</taxon>
        <taxon>Pteropodoidea</taxon>
        <taxon>Pteropodidae</taxon>
        <taxon>Rousettinae</taxon>
        <taxon>Rousettus</taxon>
    </lineage>
</organism>
<accession>A0A7J8C278</accession>
<evidence type="ECO:0000313" key="1">
    <source>
        <dbReference type="EMBL" id="KAF6404952.1"/>
    </source>
</evidence>
<comment type="caution">
    <text evidence="1">The sequence shown here is derived from an EMBL/GenBank/DDBJ whole genome shotgun (WGS) entry which is preliminary data.</text>
</comment>
<gene>
    <name evidence="1" type="ORF">HJG63_009282</name>
</gene>
<name>A0A7J8C278_ROUAE</name>
<sequence length="220" mass="23876">MDSFLLLPISVDVSIIHLVAKVGSPGIRELFSLTSPCPIRYSVPPPYLPKQTSLDSVSLSTCIPNATPAHGGVLQPQPPVDACVVSLNPPTVRVRPHPLRTLPCTANQWPHILILSLRPRLPASPLRVSLDPELSHRGLSLTLHTSGVLQVLVSTHWALRPWFSQGTKEQVRAAGRCTSLHVSRRSNSVCLPLVRPSVSPPPPLSYTLITFMGVLQSSSR</sequence>
<dbReference type="AlphaFoldDB" id="A0A7J8C278"/>
<protein>
    <submittedName>
        <fullName evidence="1">Uncharacterized protein</fullName>
    </submittedName>
</protein>
<dbReference type="EMBL" id="JACASE010000015">
    <property type="protein sequence ID" value="KAF6404952.1"/>
    <property type="molecule type" value="Genomic_DNA"/>
</dbReference>
<keyword evidence="2" id="KW-1185">Reference proteome</keyword>